<evidence type="ECO:0000313" key="1">
    <source>
        <dbReference type="EMBL" id="KFI61776.1"/>
    </source>
</evidence>
<reference evidence="1 2" key="1">
    <citation type="submission" date="2014-03" db="EMBL/GenBank/DDBJ databases">
        <title>Genomics of Bifidobacteria.</title>
        <authorList>
            <person name="Ventura M."/>
            <person name="Milani C."/>
            <person name="Lugli G.A."/>
        </authorList>
    </citation>
    <scope>NUCLEOTIDE SEQUENCE [LARGE SCALE GENOMIC DNA]</scope>
    <source>
        <strain evidence="1 2">LMG 11586</strain>
    </source>
</reference>
<dbReference type="RefSeq" id="WP_033505887.1">
    <property type="nucleotide sequence ID" value="NZ_JGYX01000001.1"/>
</dbReference>
<organism evidence="1 2">
    <name type="scientific">Bifidobacterium pullorum subsp. gallinarum</name>
    <dbReference type="NCBI Taxonomy" id="78344"/>
    <lineage>
        <taxon>Bacteria</taxon>
        <taxon>Bacillati</taxon>
        <taxon>Actinomycetota</taxon>
        <taxon>Actinomycetes</taxon>
        <taxon>Bifidobacteriales</taxon>
        <taxon>Bifidobacteriaceae</taxon>
        <taxon>Bifidobacterium</taxon>
    </lineage>
</organism>
<protein>
    <recommendedName>
        <fullName evidence="3">DUF4391 domain-containing protein</fullName>
    </recommendedName>
</protein>
<evidence type="ECO:0008006" key="3">
    <source>
        <dbReference type="Google" id="ProtNLM"/>
    </source>
</evidence>
<dbReference type="Proteomes" id="UP000029046">
    <property type="component" value="Unassembled WGS sequence"/>
</dbReference>
<dbReference type="Pfam" id="PF14335">
    <property type="entry name" value="DUF4391"/>
    <property type="match status" value="1"/>
</dbReference>
<dbReference type="OrthoDB" id="3237262at2"/>
<dbReference type="InterPro" id="IPR025503">
    <property type="entry name" value="DUF4391"/>
</dbReference>
<evidence type="ECO:0000313" key="2">
    <source>
        <dbReference type="Proteomes" id="UP000029046"/>
    </source>
</evidence>
<keyword evidence="2" id="KW-1185">Reference proteome</keyword>
<proteinExistence type="predicted"/>
<sequence>MAGAASCGSLNAPGLGLPLKATVPDAKGALPKQMFIGRGPVSAKLRQRFTTDLESIAMLAILRSSNTGLTESRRFPEILVLGLHVPGGGAVPVEVIDHIAAQRPGGIVFVCVRDGGPLTDPASGQTVESDVEQCAFAVRRNVPVKPGHTPITKVHAGVWRPATDAHLTVHGATMEELWDSLCAQVIADDVDGSDIDKRIAARERAVFLAAEYAKAEAAHGRAKTTEQRNAAYGKMLAIRKELAQLRV</sequence>
<accession>A0A087ASM6</accession>
<dbReference type="AlphaFoldDB" id="A0A087ASM6"/>
<name>A0A087ASM6_9BIFI</name>
<comment type="caution">
    <text evidence="1">The sequence shown here is derived from an EMBL/GenBank/DDBJ whole genome shotgun (WGS) entry which is preliminary data.</text>
</comment>
<dbReference type="eggNOG" id="ENOG502ZJU4">
    <property type="taxonomic scope" value="Bacteria"/>
</dbReference>
<gene>
    <name evidence="1" type="ORF">BIGA_0299</name>
</gene>
<dbReference type="EMBL" id="JGYX01000001">
    <property type="protein sequence ID" value="KFI61776.1"/>
    <property type="molecule type" value="Genomic_DNA"/>
</dbReference>